<dbReference type="InterPro" id="IPR008189">
    <property type="entry name" value="rRNA_ssu_MeTfrase_I"/>
</dbReference>
<gene>
    <name evidence="7" type="ORF">GGR21_000942</name>
</gene>
<dbReference type="PANTHER" id="PTHR46111:SF2">
    <property type="entry name" value="SAM-DEPENDENT METHYLTRANSFERASE"/>
    <property type="match status" value="1"/>
</dbReference>
<dbReference type="PIRSF" id="PIRSF005917">
    <property type="entry name" value="MTase_YraL"/>
    <property type="match status" value="1"/>
</dbReference>
<evidence type="ECO:0000256" key="3">
    <source>
        <dbReference type="ARBA" id="ARBA00022603"/>
    </source>
</evidence>
<dbReference type="EMBL" id="JACIEP010000003">
    <property type="protein sequence ID" value="MBB4035053.1"/>
    <property type="molecule type" value="Genomic_DNA"/>
</dbReference>
<sequence length="234" mass="26712">MQPSLYLIPVTLGETGIEQVLPPYNKEIILQTKYFIVENIRSARRFLKKVDNSIDIDELTFYELNKHTNPEQIENYLTPITKGFNVGIISEAGCPAIADPGSDIVAIAQQKNIKVVPLVGPSSILLSLMASGFNGQSFAFQGYLPVEASERIKKLKQLETNIYRDHQTQIFIETPYRNLKLVEDILKHCNPNTKLCIAMNITCDNEYIRTMTVKQWNKQLPDMNKQLCIFLLYK</sequence>
<dbReference type="GO" id="GO:0032259">
    <property type="term" value="P:methylation"/>
    <property type="evidence" value="ECO:0007669"/>
    <property type="project" value="UniProtKB-KW"/>
</dbReference>
<evidence type="ECO:0000256" key="2">
    <source>
        <dbReference type="ARBA" id="ARBA00022552"/>
    </source>
</evidence>
<evidence type="ECO:0000259" key="6">
    <source>
        <dbReference type="Pfam" id="PF00590"/>
    </source>
</evidence>
<keyword evidence="4 7" id="KW-0808">Transferase</keyword>
<dbReference type="InterPro" id="IPR014777">
    <property type="entry name" value="4pyrrole_Mease_sub1"/>
</dbReference>
<dbReference type="EC" id="2.1.1.198" evidence="7"/>
<accession>A0A840CTL7</accession>
<dbReference type="Proteomes" id="UP000555103">
    <property type="component" value="Unassembled WGS sequence"/>
</dbReference>
<dbReference type="AlphaFoldDB" id="A0A840CTL7"/>
<keyword evidence="5" id="KW-0949">S-adenosyl-L-methionine</keyword>
<dbReference type="GO" id="GO:0008168">
    <property type="term" value="F:methyltransferase activity"/>
    <property type="evidence" value="ECO:0007669"/>
    <property type="project" value="UniProtKB-KW"/>
</dbReference>
<dbReference type="Gene3D" id="3.40.1010.10">
    <property type="entry name" value="Cobalt-precorrin-4 Transmethylase, Domain 1"/>
    <property type="match status" value="1"/>
</dbReference>
<keyword evidence="3 7" id="KW-0489">Methyltransferase</keyword>
<dbReference type="GO" id="GO:0006364">
    <property type="term" value="P:rRNA processing"/>
    <property type="evidence" value="ECO:0007669"/>
    <property type="project" value="UniProtKB-KW"/>
</dbReference>
<dbReference type="InterPro" id="IPR035996">
    <property type="entry name" value="4pyrrol_Methylase_sf"/>
</dbReference>
<organism evidence="7 8">
    <name type="scientific">Dysgonomonas hofstadii</name>
    <dbReference type="NCBI Taxonomy" id="637886"/>
    <lineage>
        <taxon>Bacteria</taxon>
        <taxon>Pseudomonadati</taxon>
        <taxon>Bacteroidota</taxon>
        <taxon>Bacteroidia</taxon>
        <taxon>Bacteroidales</taxon>
        <taxon>Dysgonomonadaceae</taxon>
        <taxon>Dysgonomonas</taxon>
    </lineage>
</organism>
<dbReference type="Pfam" id="PF00590">
    <property type="entry name" value="TP_methylase"/>
    <property type="match status" value="1"/>
</dbReference>
<dbReference type="SUPFAM" id="SSF53790">
    <property type="entry name" value="Tetrapyrrole methylase"/>
    <property type="match status" value="1"/>
</dbReference>
<dbReference type="RefSeq" id="WP_183306005.1">
    <property type="nucleotide sequence ID" value="NZ_JACIEP010000003.1"/>
</dbReference>
<dbReference type="PANTHER" id="PTHR46111">
    <property type="entry name" value="RIBOSOMAL RNA SMALL SUBUNIT METHYLTRANSFERASE I"/>
    <property type="match status" value="1"/>
</dbReference>
<evidence type="ECO:0000256" key="1">
    <source>
        <dbReference type="ARBA" id="ARBA00022490"/>
    </source>
</evidence>
<dbReference type="CDD" id="cd11649">
    <property type="entry name" value="RsmI_like"/>
    <property type="match status" value="1"/>
</dbReference>
<dbReference type="InterPro" id="IPR014776">
    <property type="entry name" value="4pyrrole_Mease_sub2"/>
</dbReference>
<keyword evidence="8" id="KW-1185">Reference proteome</keyword>
<keyword evidence="1" id="KW-0963">Cytoplasm</keyword>
<evidence type="ECO:0000256" key="5">
    <source>
        <dbReference type="ARBA" id="ARBA00022691"/>
    </source>
</evidence>
<dbReference type="Gene3D" id="3.30.950.10">
    <property type="entry name" value="Methyltransferase, Cobalt-precorrin-4 Transmethylase, Domain 2"/>
    <property type="match status" value="1"/>
</dbReference>
<evidence type="ECO:0000256" key="4">
    <source>
        <dbReference type="ARBA" id="ARBA00022679"/>
    </source>
</evidence>
<evidence type="ECO:0000313" key="8">
    <source>
        <dbReference type="Proteomes" id="UP000555103"/>
    </source>
</evidence>
<proteinExistence type="predicted"/>
<protein>
    <submittedName>
        <fullName evidence="7">16S rRNA (Cytidine1402-2'-O)-methyltransferase</fullName>
        <ecNumber evidence="7">2.1.1.198</ecNumber>
    </submittedName>
</protein>
<comment type="caution">
    <text evidence="7">The sequence shown here is derived from an EMBL/GenBank/DDBJ whole genome shotgun (WGS) entry which is preliminary data.</text>
</comment>
<name>A0A840CTL7_9BACT</name>
<keyword evidence="2" id="KW-0698">rRNA processing</keyword>
<dbReference type="InterPro" id="IPR000878">
    <property type="entry name" value="4pyrrol_Mease"/>
</dbReference>
<feature type="domain" description="Tetrapyrrole methylase" evidence="6">
    <location>
        <begin position="77"/>
        <end position="215"/>
    </location>
</feature>
<evidence type="ECO:0000313" key="7">
    <source>
        <dbReference type="EMBL" id="MBB4035053.1"/>
    </source>
</evidence>
<reference evidence="7 8" key="1">
    <citation type="submission" date="2020-08" db="EMBL/GenBank/DDBJ databases">
        <title>Genomic Encyclopedia of Type Strains, Phase IV (KMG-IV): sequencing the most valuable type-strain genomes for metagenomic binning, comparative biology and taxonomic classification.</title>
        <authorList>
            <person name="Goeker M."/>
        </authorList>
    </citation>
    <scope>NUCLEOTIDE SEQUENCE [LARGE SCALE GENOMIC DNA]</scope>
    <source>
        <strain evidence="7 8">DSM 104969</strain>
    </source>
</reference>